<dbReference type="CDD" id="cd01299">
    <property type="entry name" value="Met_dep_hydrolase_A"/>
    <property type="match status" value="1"/>
</dbReference>
<dbReference type="Pfam" id="PF01979">
    <property type="entry name" value="Amidohydro_1"/>
    <property type="match status" value="1"/>
</dbReference>
<evidence type="ECO:0000259" key="1">
    <source>
        <dbReference type="Pfam" id="PF01979"/>
    </source>
</evidence>
<gene>
    <name evidence="2" type="ORF">METZ01_LOCUS58015</name>
</gene>
<dbReference type="EMBL" id="UINC01003307">
    <property type="protein sequence ID" value="SVA05161.1"/>
    <property type="molecule type" value="Genomic_DNA"/>
</dbReference>
<dbReference type="InterPro" id="IPR032466">
    <property type="entry name" value="Metal_Hydrolase"/>
</dbReference>
<dbReference type="GO" id="GO:0016810">
    <property type="term" value="F:hydrolase activity, acting on carbon-nitrogen (but not peptide) bonds"/>
    <property type="evidence" value="ECO:0007669"/>
    <property type="project" value="InterPro"/>
</dbReference>
<proteinExistence type="predicted"/>
<dbReference type="Gene3D" id="3.20.20.140">
    <property type="entry name" value="Metal-dependent hydrolases"/>
    <property type="match status" value="1"/>
</dbReference>
<sequence length="410" mass="44293">MKHIIQSDRLIDGSGSTPLQNGAIVIEGDKISKICTSNELTDADKNQAEVLSVPGGSILPGFIEMHSHIHCSSEADAYQHITTESNETFLLRGTQAVRAALSSGVTTMRDLGSRNEVVFPLREGINRGIVPGPRLLVAGTPVTTTGGHCNMFGTEANTSEEVVKAIRQQFKLGADCIKIMSTGGGFTPGTNVRAPQYSSEILTKAVNDAERLGLKVAAHCHAAEGVKNCVEAGIHNLIHCSWLSSDPSELYDYDGDVADLIAERGIYVDPTLALSHLNKLRGKAIRPDAPAMRDPEKRFEILRDMWDRGVKFVTGMDSGMTNAHFDDFAYIPEVMVKNMYISPLEAITCSTKTSAECLGMEEEIGTLEAGKSADVIVVNGDPSEDITKLHDINTIISQGTLVKRENTLLI</sequence>
<dbReference type="PANTHER" id="PTHR43135">
    <property type="entry name" value="ALPHA-D-RIBOSE 1-METHYLPHOSPHONATE 5-TRIPHOSPHATE DIPHOSPHATASE"/>
    <property type="match status" value="1"/>
</dbReference>
<accession>A0A381SPA9</accession>
<name>A0A381SPA9_9ZZZZ</name>
<dbReference type="SUPFAM" id="SSF51338">
    <property type="entry name" value="Composite domain of metallo-dependent hydrolases"/>
    <property type="match status" value="1"/>
</dbReference>
<evidence type="ECO:0000313" key="2">
    <source>
        <dbReference type="EMBL" id="SVA05161.1"/>
    </source>
</evidence>
<dbReference type="Gene3D" id="2.30.40.10">
    <property type="entry name" value="Urease, subunit C, domain 1"/>
    <property type="match status" value="1"/>
</dbReference>
<dbReference type="InterPro" id="IPR006680">
    <property type="entry name" value="Amidohydro-rel"/>
</dbReference>
<dbReference type="AlphaFoldDB" id="A0A381SPA9"/>
<dbReference type="PANTHER" id="PTHR43135:SF3">
    <property type="entry name" value="ALPHA-D-RIBOSE 1-METHYLPHOSPHONATE 5-TRIPHOSPHATE DIPHOSPHATASE"/>
    <property type="match status" value="1"/>
</dbReference>
<reference evidence="2" key="1">
    <citation type="submission" date="2018-05" db="EMBL/GenBank/DDBJ databases">
        <authorList>
            <person name="Lanie J.A."/>
            <person name="Ng W.-L."/>
            <person name="Kazmierczak K.M."/>
            <person name="Andrzejewski T.M."/>
            <person name="Davidsen T.M."/>
            <person name="Wayne K.J."/>
            <person name="Tettelin H."/>
            <person name="Glass J.I."/>
            <person name="Rusch D."/>
            <person name="Podicherti R."/>
            <person name="Tsui H.-C.T."/>
            <person name="Winkler M.E."/>
        </authorList>
    </citation>
    <scope>NUCLEOTIDE SEQUENCE</scope>
</reference>
<dbReference type="SUPFAM" id="SSF51556">
    <property type="entry name" value="Metallo-dependent hydrolases"/>
    <property type="match status" value="1"/>
</dbReference>
<organism evidence="2">
    <name type="scientific">marine metagenome</name>
    <dbReference type="NCBI Taxonomy" id="408172"/>
    <lineage>
        <taxon>unclassified sequences</taxon>
        <taxon>metagenomes</taxon>
        <taxon>ecological metagenomes</taxon>
    </lineage>
</organism>
<protein>
    <recommendedName>
        <fullName evidence="1">Amidohydrolase-related domain-containing protein</fullName>
    </recommendedName>
</protein>
<dbReference type="InterPro" id="IPR057744">
    <property type="entry name" value="OTAase-like"/>
</dbReference>
<feature type="domain" description="Amidohydrolase-related" evidence="1">
    <location>
        <begin position="58"/>
        <end position="402"/>
    </location>
</feature>
<dbReference type="InterPro" id="IPR051781">
    <property type="entry name" value="Metallo-dep_Hydrolase"/>
</dbReference>
<dbReference type="InterPro" id="IPR011059">
    <property type="entry name" value="Metal-dep_hydrolase_composite"/>
</dbReference>